<proteinExistence type="predicted"/>
<dbReference type="AlphaFoldDB" id="A0A450UKF2"/>
<feature type="transmembrane region" description="Helical" evidence="2">
    <location>
        <begin position="490"/>
        <end position="511"/>
    </location>
</feature>
<accession>A0A450UKF2</accession>
<dbReference type="EMBL" id="CAADFJ010000033">
    <property type="protein sequence ID" value="VFJ99563.1"/>
    <property type="molecule type" value="Genomic_DNA"/>
</dbReference>
<keyword evidence="2" id="KW-0472">Membrane</keyword>
<organism evidence="4">
    <name type="scientific">Candidatus Kentrum eta</name>
    <dbReference type="NCBI Taxonomy" id="2126337"/>
    <lineage>
        <taxon>Bacteria</taxon>
        <taxon>Pseudomonadati</taxon>
        <taxon>Pseudomonadota</taxon>
        <taxon>Gammaproteobacteria</taxon>
        <taxon>Candidatus Kentrum</taxon>
    </lineage>
</organism>
<evidence type="ECO:0000313" key="5">
    <source>
        <dbReference type="EMBL" id="VFJ99563.1"/>
    </source>
</evidence>
<evidence type="ECO:0000256" key="1">
    <source>
        <dbReference type="SAM" id="MobiDB-lite"/>
    </source>
</evidence>
<dbReference type="EMBL" id="CAADFI010000036">
    <property type="protein sequence ID" value="VFJ92950.1"/>
    <property type="molecule type" value="Genomic_DNA"/>
</dbReference>
<evidence type="ECO:0000313" key="3">
    <source>
        <dbReference type="EMBL" id="VFJ91737.1"/>
    </source>
</evidence>
<evidence type="ECO:0000313" key="4">
    <source>
        <dbReference type="EMBL" id="VFJ92950.1"/>
    </source>
</evidence>
<feature type="region of interest" description="Disordered" evidence="1">
    <location>
        <begin position="74"/>
        <end position="110"/>
    </location>
</feature>
<sequence>MPAWKPVLRGLPIVKTIVGDKRYGSAAGSAGLQAGIKNRRSQERLLYERTGYIPPPTGKYARFRGHRLRWRPQDLRGGRMGAGPMGDIPIPGAGRYSRRDSGSGPAMGAASGSLGAPPYQVALSGGFGRAGSLPAAPRPPLAVTPLLSQGATAYSGDFDPANNGPRAGLRPALGTRPTPNPRESEEYPMRRLSTPDSVEKNEPTLLAIAETLLAVAAYWGIAWFFDTHAHLLLSISVAPLLLLRSPESTEKGVRWFAAYWNDETEITPKDTPGRFWGIVLLSGVIGAACAYVLANTFLVGHEGWALFVRAMAVGMAGWMIAFTIAGAVAVAVAGAGAVEKFAILFFGIPIAIGVWLRSLTVRVLATLRHPLRGLWALPGNWRRILWALDAHHAPELVPGLAAHDDNALFSLPGIVEEIRDGDWFDRLVFSLFLPIWFLPGLLYRWSLKSTCWLYLPLIYLGGGLGRPHTPKEKRDLVARLYRSRLEGSRRWLAIGVLASALITTALNHPALQGPIRDALSEFPPLLRSFLWGFDRLTEQASNLAYLWAFDFNGWNLAPWQWLNLLGAALTALLFFYSDRVNRAWTLAKEQDAAAAPEAAHITRLLRITRARNLCVFFYIPLAFGYCVFALGGMDVGLLSAGGWLAPLSVLYGPYLS</sequence>
<protein>
    <submittedName>
        <fullName evidence="4">Uncharacterized protein</fullName>
    </submittedName>
</protein>
<feature type="transmembrane region" description="Helical" evidence="2">
    <location>
        <begin position="613"/>
        <end position="631"/>
    </location>
</feature>
<keyword evidence="2" id="KW-1133">Transmembrane helix</keyword>
<feature type="transmembrane region" description="Helical" evidence="2">
    <location>
        <begin position="427"/>
        <end position="446"/>
    </location>
</feature>
<evidence type="ECO:0000256" key="2">
    <source>
        <dbReference type="SAM" id="Phobius"/>
    </source>
</evidence>
<feature type="transmembrane region" description="Helical" evidence="2">
    <location>
        <begin position="275"/>
        <end position="294"/>
    </location>
</feature>
<reference evidence="4" key="1">
    <citation type="submission" date="2019-02" db="EMBL/GenBank/DDBJ databases">
        <authorList>
            <person name="Gruber-Vodicka R. H."/>
            <person name="Seah K. B. B."/>
        </authorList>
    </citation>
    <scope>NUCLEOTIDE SEQUENCE</scope>
    <source>
        <strain evidence="5">BECK_SA2B12</strain>
        <strain evidence="3">BECK_SA2B15</strain>
        <strain evidence="4">BECK_SA2B20</strain>
    </source>
</reference>
<gene>
    <name evidence="3" type="ORF">BECKH772A_GA0070896_100349</name>
    <name evidence="4" type="ORF">BECKH772B_GA0070898_100369</name>
    <name evidence="5" type="ORF">BECKH772C_GA0070978_100339</name>
</gene>
<feature type="transmembrane region" description="Helical" evidence="2">
    <location>
        <begin position="306"/>
        <end position="335"/>
    </location>
</feature>
<feature type="transmembrane region" description="Helical" evidence="2">
    <location>
        <begin position="205"/>
        <end position="225"/>
    </location>
</feature>
<keyword evidence="2" id="KW-0812">Transmembrane</keyword>
<dbReference type="EMBL" id="CAADFG010000034">
    <property type="protein sequence ID" value="VFJ91737.1"/>
    <property type="molecule type" value="Genomic_DNA"/>
</dbReference>
<name>A0A450UKF2_9GAMM</name>
<feature type="transmembrane region" description="Helical" evidence="2">
    <location>
        <begin position="559"/>
        <end position="576"/>
    </location>
</feature>
<feature type="transmembrane region" description="Helical" evidence="2">
    <location>
        <begin position="341"/>
        <end position="365"/>
    </location>
</feature>
<feature type="region of interest" description="Disordered" evidence="1">
    <location>
        <begin position="154"/>
        <end position="196"/>
    </location>
</feature>